<keyword evidence="2" id="KW-1185">Reference proteome</keyword>
<evidence type="ECO:0000313" key="1">
    <source>
        <dbReference type="EMBL" id="VDK31684.1"/>
    </source>
</evidence>
<dbReference type="OrthoDB" id="6309100at2759"/>
<dbReference type="Proteomes" id="UP000281553">
    <property type="component" value="Unassembled WGS sequence"/>
</dbReference>
<name>A0A3P6QG69_DIBLA</name>
<protein>
    <submittedName>
        <fullName evidence="1">Uncharacterized protein</fullName>
    </submittedName>
</protein>
<dbReference type="EMBL" id="UYRU01001420">
    <property type="protein sequence ID" value="VDK31684.1"/>
    <property type="molecule type" value="Genomic_DNA"/>
</dbReference>
<sequence>MMGAVFGAPIEFRDQSLRQPIIPFRRPGQDASGHLKDPDDLADLILRYVELLPRRLNEGIDVWRSSLLPLAKNGCIPDTTVNLDLKYREDATCLRFTAFRHSGNLVTVQGLIGDNFSALDHFFLHLHRVWEANASQSSPEEVVRLFSLLSRTVCGQTEEENTL</sequence>
<organism evidence="1 2">
    <name type="scientific">Dibothriocephalus latus</name>
    <name type="common">Fish tapeworm</name>
    <name type="synonym">Diphyllobothrium latum</name>
    <dbReference type="NCBI Taxonomy" id="60516"/>
    <lineage>
        <taxon>Eukaryota</taxon>
        <taxon>Metazoa</taxon>
        <taxon>Spiralia</taxon>
        <taxon>Lophotrochozoa</taxon>
        <taxon>Platyhelminthes</taxon>
        <taxon>Cestoda</taxon>
        <taxon>Eucestoda</taxon>
        <taxon>Diphyllobothriidea</taxon>
        <taxon>Diphyllobothriidae</taxon>
        <taxon>Dibothriocephalus</taxon>
    </lineage>
</organism>
<evidence type="ECO:0000313" key="2">
    <source>
        <dbReference type="Proteomes" id="UP000281553"/>
    </source>
</evidence>
<gene>
    <name evidence="1" type="ORF">DILT_LOCUS360</name>
</gene>
<dbReference type="AlphaFoldDB" id="A0A3P6QG69"/>
<proteinExistence type="predicted"/>
<accession>A0A3P6QG69</accession>
<reference evidence="1 2" key="1">
    <citation type="submission" date="2018-11" db="EMBL/GenBank/DDBJ databases">
        <authorList>
            <consortium name="Pathogen Informatics"/>
        </authorList>
    </citation>
    <scope>NUCLEOTIDE SEQUENCE [LARGE SCALE GENOMIC DNA]</scope>
</reference>